<dbReference type="EC" id="1.2.1.84" evidence="1"/>
<dbReference type="InterPro" id="IPR013120">
    <property type="entry name" value="FAR_NAD-bd"/>
</dbReference>
<dbReference type="GO" id="GO:0102965">
    <property type="term" value="F:alcohol-forming long-chain fatty acyl-CoA reductase activity"/>
    <property type="evidence" value="ECO:0007669"/>
    <property type="project" value="UniProtKB-EC"/>
</dbReference>
<evidence type="ECO:0000313" key="4">
    <source>
        <dbReference type="EMBL" id="GBF91108.1"/>
    </source>
</evidence>
<comment type="similarity">
    <text evidence="1">Belongs to the fatty acyl-CoA reductase family.</text>
</comment>
<dbReference type="Proteomes" id="UP000247498">
    <property type="component" value="Unassembled WGS sequence"/>
</dbReference>
<keyword evidence="1" id="KW-0521">NADP</keyword>
<feature type="compositionally biased region" description="Low complexity" evidence="2">
    <location>
        <begin position="789"/>
        <end position="823"/>
    </location>
</feature>
<sequence>MNGEDTDHGAFGRGGDQGQQHAGAFEDFASPFGRITTYSVRDTFEGATVLLTGATGFIGSLVLELLLRTTDVARVYALCRGKRGASARERVQRLLHSGLFHLVRDSPELLAKVTVIEGDMTLEGLGLSPADADAVASETHVVVHAASIIELEADAQRTLRGNYLGTKRLLLLAGRMPGLRALVAVGSTAANVNAPPGSFVDEAIYPLFFGSQEVDHASLVEDLMSLHPESANVRAQMYLDMWGFPNTYTLGKNLTEKLLAQYHAGGLPIAIVRPSLVCGLAGAPYPGYSGSLAGPGGVALAQAVGLFDTLDSVAMNPTNVWDIVPGDQVAAAVVAAAAATAARIRIDGYGEEPAGAARGALSGAGAGAGAGVSLGGGLSGGGGGAGALTGGGGGVGDGLEGCGEGPLIVHAATSTTYPISFVEAQWAALHFIAHNPPPFRLPGGGLFRVPLDFRPDPAKVDKAKRLTAWKVWFAVKVLEALGQHKSARRLKWGHVAWDAQNSAKTDRNLFFTTKNLLALEHRLCPEEAEDYVMVWTLHRGGWPRYVATTLAGMYRQVFGCRSVQGPIGHDFVFIPSREPPLLRRRRRRAGAAAGAGGDAAAPPGGAAAAAAAAGGGADGTAAGGGGEGEPLLPPARAPGAVAAAAVSPQLSAVDEEDDAAIDAAIEEELEAERDPMAATRQAVLASYATVPACGSRDSDGGAAAAAAGGGGGGGGGGRGGAAGEEADLMAAAAPPAIRDARGVLRVAAVALGRTLSYRPSLNLTASLDLLPGAAAAAAAGATSFSNGSGPRLASPLPARAASAAPGLRGLSPGPGPEEGLLGGRASLGALTRGAAALRGARAGTIAATGSLGLGAIKPSNSTALSPSPPPQLPRSPLSPRQPQ</sequence>
<keyword evidence="5" id="KW-1185">Reference proteome</keyword>
<name>A0A2V0NTW3_9CHLO</name>
<feature type="region of interest" description="Disordered" evidence="2">
    <location>
        <begin position="784"/>
        <end position="823"/>
    </location>
</feature>
<feature type="compositionally biased region" description="Low complexity" evidence="2">
    <location>
        <begin position="598"/>
        <end position="612"/>
    </location>
</feature>
<protein>
    <recommendedName>
        <fullName evidence="1">Fatty acyl-CoA reductase</fullName>
        <ecNumber evidence="1">1.2.1.84</ecNumber>
    </recommendedName>
</protein>
<dbReference type="FunCoup" id="A0A2V0NTW3">
    <property type="interactions" value="291"/>
</dbReference>
<dbReference type="PANTHER" id="PTHR11011:SF45">
    <property type="entry name" value="FATTY ACYL-COA REDUCTASE CG8306-RELATED"/>
    <property type="match status" value="1"/>
</dbReference>
<dbReference type="InParanoid" id="A0A2V0NTW3"/>
<dbReference type="InterPro" id="IPR036291">
    <property type="entry name" value="NAD(P)-bd_dom_sf"/>
</dbReference>
<keyword evidence="1" id="KW-0443">Lipid metabolism</keyword>
<accession>A0A2V0NTW3</accession>
<gene>
    <name evidence="4" type="ORF">Rsub_04777</name>
</gene>
<feature type="compositionally biased region" description="Low complexity" evidence="2">
    <location>
        <begin position="874"/>
        <end position="883"/>
    </location>
</feature>
<dbReference type="GO" id="GO:0035336">
    <property type="term" value="P:long-chain fatty-acyl-CoA metabolic process"/>
    <property type="evidence" value="ECO:0007669"/>
    <property type="project" value="TreeGrafter"/>
</dbReference>
<dbReference type="SUPFAM" id="SSF51735">
    <property type="entry name" value="NAD(P)-binding Rossmann-fold domains"/>
    <property type="match status" value="1"/>
</dbReference>
<feature type="region of interest" description="Disordered" evidence="2">
    <location>
        <begin position="698"/>
        <end position="722"/>
    </location>
</feature>
<reference evidence="4 5" key="1">
    <citation type="journal article" date="2018" name="Sci. Rep.">
        <title>Raphidocelis subcapitata (=Pseudokirchneriella subcapitata) provides an insight into genome evolution and environmental adaptations in the Sphaeropleales.</title>
        <authorList>
            <person name="Suzuki S."/>
            <person name="Yamaguchi H."/>
            <person name="Nakajima N."/>
            <person name="Kawachi M."/>
        </authorList>
    </citation>
    <scope>NUCLEOTIDE SEQUENCE [LARGE SCALE GENOMIC DNA]</scope>
    <source>
        <strain evidence="4 5">NIES-35</strain>
    </source>
</reference>
<feature type="region of interest" description="Disordered" evidence="2">
    <location>
        <begin position="856"/>
        <end position="883"/>
    </location>
</feature>
<feature type="region of interest" description="Disordered" evidence="2">
    <location>
        <begin position="585"/>
        <end position="635"/>
    </location>
</feature>
<dbReference type="Pfam" id="PF07993">
    <property type="entry name" value="NAD_binding_4"/>
    <property type="match status" value="1"/>
</dbReference>
<dbReference type="OrthoDB" id="1679203at2759"/>
<comment type="function">
    <text evidence="1">Catalyzes the reduction of fatty acyl-CoA to fatty alcohols.</text>
</comment>
<dbReference type="GO" id="GO:0080019">
    <property type="term" value="F:alcohol-forming very long-chain fatty acyl-CoA reductase activity"/>
    <property type="evidence" value="ECO:0007669"/>
    <property type="project" value="InterPro"/>
</dbReference>
<evidence type="ECO:0000256" key="1">
    <source>
        <dbReference type="RuleBase" id="RU363097"/>
    </source>
</evidence>
<keyword evidence="1" id="KW-0560">Oxidoreductase</keyword>
<feature type="domain" description="Thioester reductase (TE)" evidence="3">
    <location>
        <begin position="51"/>
        <end position="332"/>
    </location>
</feature>
<dbReference type="AlphaFoldDB" id="A0A2V0NTW3"/>
<feature type="compositionally biased region" description="Gly residues" evidence="2">
    <location>
        <begin position="707"/>
        <end position="722"/>
    </location>
</feature>
<evidence type="ECO:0000313" key="5">
    <source>
        <dbReference type="Proteomes" id="UP000247498"/>
    </source>
</evidence>
<dbReference type="STRING" id="307507.A0A2V0NTW3"/>
<dbReference type="PANTHER" id="PTHR11011">
    <property type="entry name" value="MALE STERILITY PROTEIN 2-RELATED"/>
    <property type="match status" value="1"/>
</dbReference>
<evidence type="ECO:0000256" key="2">
    <source>
        <dbReference type="SAM" id="MobiDB-lite"/>
    </source>
</evidence>
<dbReference type="EMBL" id="BDRX01000022">
    <property type="protein sequence ID" value="GBF91108.1"/>
    <property type="molecule type" value="Genomic_DNA"/>
</dbReference>
<keyword evidence="1" id="KW-0444">Lipid biosynthesis</keyword>
<organism evidence="4 5">
    <name type="scientific">Raphidocelis subcapitata</name>
    <dbReference type="NCBI Taxonomy" id="307507"/>
    <lineage>
        <taxon>Eukaryota</taxon>
        <taxon>Viridiplantae</taxon>
        <taxon>Chlorophyta</taxon>
        <taxon>core chlorophytes</taxon>
        <taxon>Chlorophyceae</taxon>
        <taxon>CS clade</taxon>
        <taxon>Sphaeropleales</taxon>
        <taxon>Selenastraceae</taxon>
        <taxon>Raphidocelis</taxon>
    </lineage>
</organism>
<dbReference type="Gene3D" id="3.40.50.720">
    <property type="entry name" value="NAD(P)-binding Rossmann-like Domain"/>
    <property type="match status" value="1"/>
</dbReference>
<proteinExistence type="inferred from homology"/>
<dbReference type="InterPro" id="IPR026055">
    <property type="entry name" value="FAR"/>
</dbReference>
<comment type="caution">
    <text evidence="4">The sequence shown here is derived from an EMBL/GenBank/DDBJ whole genome shotgun (WGS) entry which is preliminary data.</text>
</comment>
<evidence type="ECO:0000259" key="3">
    <source>
        <dbReference type="Pfam" id="PF07993"/>
    </source>
</evidence>
<feature type="compositionally biased region" description="Gly residues" evidence="2">
    <location>
        <begin position="613"/>
        <end position="628"/>
    </location>
</feature>
<comment type="catalytic activity">
    <reaction evidence="1">
        <text>a long-chain fatty acyl-CoA + 2 NADPH + 2 H(+) = a long-chain primary fatty alcohol + 2 NADP(+) + CoA</text>
        <dbReference type="Rhea" id="RHEA:52716"/>
        <dbReference type="ChEBI" id="CHEBI:15378"/>
        <dbReference type="ChEBI" id="CHEBI:57287"/>
        <dbReference type="ChEBI" id="CHEBI:57783"/>
        <dbReference type="ChEBI" id="CHEBI:58349"/>
        <dbReference type="ChEBI" id="CHEBI:77396"/>
        <dbReference type="ChEBI" id="CHEBI:83139"/>
        <dbReference type="EC" id="1.2.1.84"/>
    </reaction>
</comment>